<dbReference type="InterPro" id="IPR021320">
    <property type="entry name" value="DUF2905"/>
</dbReference>
<evidence type="ECO:0000313" key="2">
    <source>
        <dbReference type="EMBL" id="QDT42869.1"/>
    </source>
</evidence>
<dbReference type="PANTHER" id="PTHR36443:SF1">
    <property type="entry name" value="BSR5223 PROTEIN"/>
    <property type="match status" value="1"/>
</dbReference>
<protein>
    <recommendedName>
        <fullName evidence="4">DUF2905 domain-containing protein</fullName>
    </recommendedName>
</protein>
<name>A0A517RG69_9PLAN</name>
<feature type="transmembrane region" description="Helical" evidence="1">
    <location>
        <begin position="7"/>
        <end position="26"/>
    </location>
</feature>
<evidence type="ECO:0000256" key="1">
    <source>
        <dbReference type="SAM" id="Phobius"/>
    </source>
</evidence>
<keyword evidence="1" id="KW-0472">Membrane</keyword>
<dbReference type="Pfam" id="PF11146">
    <property type="entry name" value="DUF2905"/>
    <property type="match status" value="1"/>
</dbReference>
<dbReference type="AlphaFoldDB" id="A0A517RG69"/>
<reference evidence="2 3" key="1">
    <citation type="submission" date="2019-02" db="EMBL/GenBank/DDBJ databases">
        <title>Deep-cultivation of Planctomycetes and their phenomic and genomic characterization uncovers novel biology.</title>
        <authorList>
            <person name="Wiegand S."/>
            <person name="Jogler M."/>
            <person name="Boedeker C."/>
            <person name="Pinto D."/>
            <person name="Vollmers J."/>
            <person name="Rivas-Marin E."/>
            <person name="Kohn T."/>
            <person name="Peeters S.H."/>
            <person name="Heuer A."/>
            <person name="Rast P."/>
            <person name="Oberbeckmann S."/>
            <person name="Bunk B."/>
            <person name="Jeske O."/>
            <person name="Meyerdierks A."/>
            <person name="Storesund J.E."/>
            <person name="Kallscheuer N."/>
            <person name="Luecker S."/>
            <person name="Lage O.M."/>
            <person name="Pohl T."/>
            <person name="Merkel B.J."/>
            <person name="Hornburger P."/>
            <person name="Mueller R.-W."/>
            <person name="Bruemmer F."/>
            <person name="Labrenz M."/>
            <person name="Spormann A.M."/>
            <person name="Op den Camp H."/>
            <person name="Overmann J."/>
            <person name="Amann R."/>
            <person name="Jetten M.S.M."/>
            <person name="Mascher T."/>
            <person name="Medema M.H."/>
            <person name="Devos D.P."/>
            <person name="Kaster A.-K."/>
            <person name="Ovreas L."/>
            <person name="Rohde M."/>
            <person name="Galperin M.Y."/>
            <person name="Jogler C."/>
        </authorList>
    </citation>
    <scope>NUCLEOTIDE SEQUENCE [LARGE SCALE GENOMIC DNA]</scope>
    <source>
        <strain evidence="2 3">Pan241w</strain>
    </source>
</reference>
<dbReference type="EMBL" id="CP036269">
    <property type="protein sequence ID" value="QDT42869.1"/>
    <property type="molecule type" value="Genomic_DNA"/>
</dbReference>
<evidence type="ECO:0008006" key="4">
    <source>
        <dbReference type="Google" id="ProtNLM"/>
    </source>
</evidence>
<proteinExistence type="predicted"/>
<keyword evidence="1" id="KW-1133">Transmembrane helix</keyword>
<feature type="transmembrane region" description="Helical" evidence="1">
    <location>
        <begin position="46"/>
        <end position="69"/>
    </location>
</feature>
<keyword evidence="3" id="KW-1185">Reference proteome</keyword>
<organism evidence="2 3">
    <name type="scientific">Gimesia alba</name>
    <dbReference type="NCBI Taxonomy" id="2527973"/>
    <lineage>
        <taxon>Bacteria</taxon>
        <taxon>Pseudomonadati</taxon>
        <taxon>Planctomycetota</taxon>
        <taxon>Planctomycetia</taxon>
        <taxon>Planctomycetales</taxon>
        <taxon>Planctomycetaceae</taxon>
        <taxon>Gimesia</taxon>
    </lineage>
</organism>
<keyword evidence="1" id="KW-0812">Transmembrane</keyword>
<dbReference type="RefSeq" id="WP_145216811.1">
    <property type="nucleotide sequence ID" value="NZ_CP036269.1"/>
</dbReference>
<gene>
    <name evidence="2" type="ORF">Pan241w_29640</name>
</gene>
<dbReference type="PANTHER" id="PTHR36443">
    <property type="entry name" value="BSR5223 PROTEIN"/>
    <property type="match status" value="1"/>
</dbReference>
<dbReference type="KEGG" id="gaz:Pan241w_29640"/>
<evidence type="ECO:0000313" key="3">
    <source>
        <dbReference type="Proteomes" id="UP000317171"/>
    </source>
</evidence>
<dbReference type="Proteomes" id="UP000317171">
    <property type="component" value="Chromosome"/>
</dbReference>
<accession>A0A517RG69</accession>
<sequence>MPNQPAWILIFVGILIVGVGVVWLLAPSIPWLGKLPGDVLIERENFRLYFPLTTCILLSLLLTGIIWLVRFLSR</sequence>